<proteinExistence type="predicted"/>
<reference evidence="1" key="1">
    <citation type="submission" date="2014-11" db="EMBL/GenBank/DDBJ databases">
        <authorList>
            <person name="Amaro Gonzalez C."/>
        </authorList>
    </citation>
    <scope>NUCLEOTIDE SEQUENCE</scope>
</reference>
<dbReference type="EMBL" id="GBXM01066316">
    <property type="protein sequence ID" value="JAH42261.1"/>
    <property type="molecule type" value="Transcribed_RNA"/>
</dbReference>
<evidence type="ECO:0000313" key="1">
    <source>
        <dbReference type="EMBL" id="JAH42261.1"/>
    </source>
</evidence>
<reference evidence="1" key="2">
    <citation type="journal article" date="2015" name="Fish Shellfish Immunol.">
        <title>Early steps in the European eel (Anguilla anguilla)-Vibrio vulnificus interaction in the gills: Role of the RtxA13 toxin.</title>
        <authorList>
            <person name="Callol A."/>
            <person name="Pajuelo D."/>
            <person name="Ebbesson L."/>
            <person name="Teles M."/>
            <person name="MacKenzie S."/>
            <person name="Amaro C."/>
        </authorList>
    </citation>
    <scope>NUCLEOTIDE SEQUENCE</scope>
</reference>
<protein>
    <submittedName>
        <fullName evidence="1">Uncharacterized protein</fullName>
    </submittedName>
</protein>
<accession>A0A0E9SLT9</accession>
<dbReference type="AlphaFoldDB" id="A0A0E9SLT9"/>
<organism evidence="1">
    <name type="scientific">Anguilla anguilla</name>
    <name type="common">European freshwater eel</name>
    <name type="synonym">Muraena anguilla</name>
    <dbReference type="NCBI Taxonomy" id="7936"/>
    <lineage>
        <taxon>Eukaryota</taxon>
        <taxon>Metazoa</taxon>
        <taxon>Chordata</taxon>
        <taxon>Craniata</taxon>
        <taxon>Vertebrata</taxon>
        <taxon>Euteleostomi</taxon>
        <taxon>Actinopterygii</taxon>
        <taxon>Neopterygii</taxon>
        <taxon>Teleostei</taxon>
        <taxon>Anguilliformes</taxon>
        <taxon>Anguillidae</taxon>
        <taxon>Anguilla</taxon>
    </lineage>
</organism>
<name>A0A0E9SLT9_ANGAN</name>
<sequence length="27" mass="3163">MCAIFSYLQSYILVVLESLDVFHLTEK</sequence>